<accession>A0AA86IXU9</accession>
<sequence>MAPTDDPAPVEKAVADGVVGDYPPETFLWIIFRPPEGGVRIWHAWTDGGHQLGDQVDRMALASGLDAADWLDVTSRHERISRRGRVEIRAYALRPVFGDVQSGVRCLEDRREYLRGLIRTATEMTGRPTLPGIPRWQGVGPALTSRKY</sequence>
<keyword evidence="2" id="KW-1185">Reference proteome</keyword>
<dbReference type="Proteomes" id="UP001291653">
    <property type="component" value="Plasmid pYSPA8-1"/>
</dbReference>
<evidence type="ECO:0000313" key="1">
    <source>
        <dbReference type="EMBL" id="BDT39485.1"/>
    </source>
</evidence>
<gene>
    <name evidence="1" type="ORF">SYYSPA8_36835</name>
</gene>
<proteinExistence type="predicted"/>
<organism evidence="1 2">
    <name type="scientific">Streptomyces yaizuensis</name>
    <dbReference type="NCBI Taxonomy" id="2989713"/>
    <lineage>
        <taxon>Bacteria</taxon>
        <taxon>Bacillati</taxon>
        <taxon>Actinomycetota</taxon>
        <taxon>Actinomycetes</taxon>
        <taxon>Kitasatosporales</taxon>
        <taxon>Streptomycetaceae</taxon>
        <taxon>Streptomyces</taxon>
    </lineage>
</organism>
<protein>
    <submittedName>
        <fullName evidence="1">Uncharacterized protein</fullName>
    </submittedName>
</protein>
<name>A0AA86IXU9_9ACTN</name>
<keyword evidence="1" id="KW-0614">Plasmid</keyword>
<evidence type="ECO:0000313" key="2">
    <source>
        <dbReference type="Proteomes" id="UP001291653"/>
    </source>
</evidence>
<dbReference type="EMBL" id="LC735414">
    <property type="protein sequence ID" value="BDT39485.1"/>
    <property type="molecule type" value="Genomic_DNA"/>
</dbReference>
<reference evidence="1 2" key="1">
    <citation type="submission" date="2022-10" db="EMBL/GenBank/DDBJ databases">
        <title>Draft genome sequence of Streptomyces sp. YSPA8.</title>
        <authorList>
            <person name="Moriuchi R."/>
            <person name="Dohra H."/>
            <person name="Yamamura H."/>
            <person name="Kodani S."/>
        </authorList>
    </citation>
    <scope>NUCLEOTIDE SEQUENCE [LARGE SCALE GENOMIC DNA]</scope>
    <source>
        <strain evidence="1 2">YSPA8</strain>
        <plasmid evidence="1 2">pYSPA8-1</plasmid>
    </source>
</reference>
<dbReference type="RefSeq" id="WP_323451968.1">
    <property type="nucleotide sequence ID" value="NZ_LC735414.1"/>
</dbReference>
<geneLocation type="plasmid" evidence="1 2">
    <name>pYSPA8-1</name>
</geneLocation>
<dbReference type="AlphaFoldDB" id="A0AA86IXU9"/>